<evidence type="ECO:0000313" key="3">
    <source>
        <dbReference type="Proteomes" id="UP000694005"/>
    </source>
</evidence>
<feature type="non-terminal residue" evidence="2">
    <location>
        <position position="53"/>
    </location>
</feature>
<evidence type="ECO:0000256" key="1">
    <source>
        <dbReference type="SAM" id="Phobius"/>
    </source>
</evidence>
<dbReference type="Proteomes" id="UP000694005">
    <property type="component" value="Chromosome A10"/>
</dbReference>
<protein>
    <submittedName>
        <fullName evidence="2">Uncharacterized protein</fullName>
    </submittedName>
</protein>
<gene>
    <name evidence="2" type="ORF">BRAPAZ1V2_A10P18030.2</name>
</gene>
<keyword evidence="1" id="KW-0472">Membrane</keyword>
<feature type="non-terminal residue" evidence="2">
    <location>
        <position position="1"/>
    </location>
</feature>
<evidence type="ECO:0000313" key="2">
    <source>
        <dbReference type="EMBL" id="CAG7910557.1"/>
    </source>
</evidence>
<proteinExistence type="predicted"/>
<feature type="transmembrane region" description="Helical" evidence="1">
    <location>
        <begin position="20"/>
        <end position="40"/>
    </location>
</feature>
<organism evidence="2 3">
    <name type="scientific">Brassica campestris</name>
    <name type="common">Field mustard</name>
    <dbReference type="NCBI Taxonomy" id="3711"/>
    <lineage>
        <taxon>Eukaryota</taxon>
        <taxon>Viridiplantae</taxon>
        <taxon>Streptophyta</taxon>
        <taxon>Embryophyta</taxon>
        <taxon>Tracheophyta</taxon>
        <taxon>Spermatophyta</taxon>
        <taxon>Magnoliopsida</taxon>
        <taxon>eudicotyledons</taxon>
        <taxon>Gunneridae</taxon>
        <taxon>Pentapetalae</taxon>
        <taxon>rosids</taxon>
        <taxon>malvids</taxon>
        <taxon>Brassicales</taxon>
        <taxon>Brassicaceae</taxon>
        <taxon>Brassiceae</taxon>
        <taxon>Brassica</taxon>
    </lineage>
</organism>
<accession>A0A8D9MHN3</accession>
<name>A0A8D9MHN3_BRACM</name>
<keyword evidence="1" id="KW-0812">Transmembrane</keyword>
<sequence>TLIAVSSFGDREKGRFEGDLAVASVVLAGNTPPVFFFFLIEVSETSSHFATRS</sequence>
<dbReference type="AlphaFoldDB" id="A0A8D9MHN3"/>
<dbReference type="EMBL" id="LS974626">
    <property type="protein sequence ID" value="CAG7910557.1"/>
    <property type="molecule type" value="Genomic_DNA"/>
</dbReference>
<keyword evidence="1" id="KW-1133">Transmembrane helix</keyword>
<reference evidence="2 3" key="1">
    <citation type="submission" date="2021-07" db="EMBL/GenBank/DDBJ databases">
        <authorList>
            <consortium name="Genoscope - CEA"/>
            <person name="William W."/>
        </authorList>
    </citation>
    <scope>NUCLEOTIDE SEQUENCE [LARGE SCALE GENOMIC DNA]</scope>
</reference>
<dbReference type="Gramene" id="A10p18030.2_BraZ1">
    <property type="protein sequence ID" value="A10p18030.2_BraZ1.CDS.1"/>
    <property type="gene ID" value="A10g18030.2_BraZ1"/>
</dbReference>